<dbReference type="Gene3D" id="2.60.120.260">
    <property type="entry name" value="Galactose-binding domain-like"/>
    <property type="match status" value="1"/>
</dbReference>
<keyword evidence="2" id="KW-1133">Transmembrane helix</keyword>
<dbReference type="EMBL" id="RWJN01000526">
    <property type="protein sequence ID" value="TCD60918.1"/>
    <property type="molecule type" value="Genomic_DNA"/>
</dbReference>
<evidence type="ECO:0000313" key="4">
    <source>
        <dbReference type="Proteomes" id="UP000292702"/>
    </source>
</evidence>
<dbReference type="OrthoDB" id="2576334at2759"/>
<feature type="transmembrane region" description="Helical" evidence="2">
    <location>
        <begin position="381"/>
        <end position="403"/>
    </location>
</feature>
<evidence type="ECO:0000256" key="1">
    <source>
        <dbReference type="SAM" id="MobiDB-lite"/>
    </source>
</evidence>
<keyword evidence="2" id="KW-0472">Membrane</keyword>
<feature type="region of interest" description="Disordered" evidence="1">
    <location>
        <begin position="296"/>
        <end position="360"/>
    </location>
</feature>
<dbReference type="AlphaFoldDB" id="A0A4R0RBA8"/>
<comment type="caution">
    <text evidence="3">The sequence shown here is derived from an EMBL/GenBank/DDBJ whole genome shotgun (WGS) entry which is preliminary data.</text>
</comment>
<keyword evidence="4" id="KW-1185">Reference proteome</keyword>
<protein>
    <submittedName>
        <fullName evidence="3">Uncharacterized protein</fullName>
    </submittedName>
</protein>
<evidence type="ECO:0000313" key="3">
    <source>
        <dbReference type="EMBL" id="TCD60918.1"/>
    </source>
</evidence>
<name>A0A4R0RBA8_9APHY</name>
<sequence length="463" mass="48517">MDPLPYNVTVSSQTASIVYAPKRDGDPTAGWNVTYSSGTSNTGFGVPQGVGTDSHWTTHDGASLQLSWVGTAVYLYGDASPASYSIDVDGTSVPSIGQGGVLASKTGLDYGNHTVTLTTHGANQVRFQHAEVTVGLGYNSGPPVQNRTIFAVEDDNTTPNSFFSYVSTPGGNTWHVEDAKFVLQADGIESPFPRQMLTASPGDSVSFTVTQTTAFFLYGAVNADHLPKTVSITPSSNPSQIRRTIINDFSSALDFKQILYWESGLDRDETYTVQIAQIGPGETSLSFSSLDLLDGGPVPSGTGTSTAAASNASAGAQMTNQTAQRASQAAQSTSQATQTANQAAQAASQGSQTANQGVQTGVPSGVSNAVTGESTRLSTGVIAGISVVCVTVLILSIVVALLFRRHKRFNADPGSDAGSSFDAGPDSTISLPPAYESRWADRRIVSTPSPSPRARLLDEKRRW</sequence>
<dbReference type="Proteomes" id="UP000292702">
    <property type="component" value="Unassembled WGS sequence"/>
</dbReference>
<proteinExistence type="predicted"/>
<reference evidence="3 4" key="1">
    <citation type="submission" date="2018-11" db="EMBL/GenBank/DDBJ databases">
        <title>Genome assembly of Steccherinum ochraceum LE-BIN_3174, the white-rot fungus of the Steccherinaceae family (The Residual Polyporoid clade, Polyporales, Basidiomycota).</title>
        <authorList>
            <person name="Fedorova T.V."/>
            <person name="Glazunova O.A."/>
            <person name="Landesman E.O."/>
            <person name="Moiseenko K.V."/>
            <person name="Psurtseva N.V."/>
            <person name="Savinova O.S."/>
            <person name="Shakhova N.V."/>
            <person name="Tyazhelova T.V."/>
            <person name="Vasina D.V."/>
        </authorList>
    </citation>
    <scope>NUCLEOTIDE SEQUENCE [LARGE SCALE GENOMIC DNA]</scope>
    <source>
        <strain evidence="3 4">LE-BIN_3174</strain>
    </source>
</reference>
<keyword evidence="2" id="KW-0812">Transmembrane</keyword>
<gene>
    <name evidence="3" type="ORF">EIP91_009291</name>
</gene>
<organism evidence="3 4">
    <name type="scientific">Steccherinum ochraceum</name>
    <dbReference type="NCBI Taxonomy" id="92696"/>
    <lineage>
        <taxon>Eukaryota</taxon>
        <taxon>Fungi</taxon>
        <taxon>Dikarya</taxon>
        <taxon>Basidiomycota</taxon>
        <taxon>Agaricomycotina</taxon>
        <taxon>Agaricomycetes</taxon>
        <taxon>Polyporales</taxon>
        <taxon>Steccherinaceae</taxon>
        <taxon>Steccherinum</taxon>
    </lineage>
</organism>
<feature type="compositionally biased region" description="Low complexity" evidence="1">
    <location>
        <begin position="296"/>
        <end position="356"/>
    </location>
</feature>
<accession>A0A4R0RBA8</accession>
<evidence type="ECO:0000256" key="2">
    <source>
        <dbReference type="SAM" id="Phobius"/>
    </source>
</evidence>